<keyword evidence="3" id="KW-1185">Reference proteome</keyword>
<name>R7QP78_CHOCR</name>
<dbReference type="GeneID" id="17317563"/>
<organism evidence="2 3">
    <name type="scientific">Chondrus crispus</name>
    <name type="common">Carrageen Irish moss</name>
    <name type="synonym">Polymorpha crispa</name>
    <dbReference type="NCBI Taxonomy" id="2769"/>
    <lineage>
        <taxon>Eukaryota</taxon>
        <taxon>Rhodophyta</taxon>
        <taxon>Florideophyceae</taxon>
        <taxon>Rhodymeniophycidae</taxon>
        <taxon>Gigartinales</taxon>
        <taxon>Gigartinaceae</taxon>
        <taxon>Chondrus</taxon>
    </lineage>
</organism>
<evidence type="ECO:0000313" key="3">
    <source>
        <dbReference type="Proteomes" id="UP000012073"/>
    </source>
</evidence>
<feature type="region of interest" description="Disordered" evidence="1">
    <location>
        <begin position="47"/>
        <end position="72"/>
    </location>
</feature>
<dbReference type="Gramene" id="CDF39568">
    <property type="protein sequence ID" value="CDF39568"/>
    <property type="gene ID" value="CHC_T00006653001"/>
</dbReference>
<reference evidence="3" key="1">
    <citation type="journal article" date="2013" name="Proc. Natl. Acad. Sci. U.S.A.">
        <title>Genome structure and metabolic features in the red seaweed Chondrus crispus shed light on evolution of the Archaeplastida.</title>
        <authorList>
            <person name="Collen J."/>
            <person name="Porcel B."/>
            <person name="Carre W."/>
            <person name="Ball S.G."/>
            <person name="Chaparro C."/>
            <person name="Tonon T."/>
            <person name="Barbeyron T."/>
            <person name="Michel G."/>
            <person name="Noel B."/>
            <person name="Valentin K."/>
            <person name="Elias M."/>
            <person name="Artiguenave F."/>
            <person name="Arun A."/>
            <person name="Aury J.M."/>
            <person name="Barbosa-Neto J.F."/>
            <person name="Bothwell J.H."/>
            <person name="Bouget F.Y."/>
            <person name="Brillet L."/>
            <person name="Cabello-Hurtado F."/>
            <person name="Capella-Gutierrez S."/>
            <person name="Charrier B."/>
            <person name="Cladiere L."/>
            <person name="Cock J.M."/>
            <person name="Coelho S.M."/>
            <person name="Colleoni C."/>
            <person name="Czjzek M."/>
            <person name="Da Silva C."/>
            <person name="Delage L."/>
            <person name="Denoeud F."/>
            <person name="Deschamps P."/>
            <person name="Dittami S.M."/>
            <person name="Gabaldon T."/>
            <person name="Gachon C.M."/>
            <person name="Groisillier A."/>
            <person name="Herve C."/>
            <person name="Jabbari K."/>
            <person name="Katinka M."/>
            <person name="Kloareg B."/>
            <person name="Kowalczyk N."/>
            <person name="Labadie K."/>
            <person name="Leblanc C."/>
            <person name="Lopez P.J."/>
            <person name="McLachlan D.H."/>
            <person name="Meslet-Cladiere L."/>
            <person name="Moustafa A."/>
            <person name="Nehr Z."/>
            <person name="Nyvall Collen P."/>
            <person name="Panaud O."/>
            <person name="Partensky F."/>
            <person name="Poulain J."/>
            <person name="Rensing S.A."/>
            <person name="Rousvoal S."/>
            <person name="Samson G."/>
            <person name="Symeonidi A."/>
            <person name="Weissenbach J."/>
            <person name="Zambounis A."/>
            <person name="Wincker P."/>
            <person name="Boyen C."/>
        </authorList>
    </citation>
    <scope>NUCLEOTIDE SEQUENCE [LARGE SCALE GENOMIC DNA]</scope>
    <source>
        <strain evidence="3">cv. Stackhouse</strain>
    </source>
</reference>
<evidence type="ECO:0000256" key="1">
    <source>
        <dbReference type="SAM" id="MobiDB-lite"/>
    </source>
</evidence>
<dbReference type="AlphaFoldDB" id="R7QP78"/>
<protein>
    <submittedName>
        <fullName evidence="2">Uncharacterized protein</fullName>
    </submittedName>
</protein>
<dbReference type="EMBL" id="HG002054">
    <property type="protein sequence ID" value="CDF39568.1"/>
    <property type="molecule type" value="Genomic_DNA"/>
</dbReference>
<gene>
    <name evidence="2" type="ORF">CHC_T00006653001</name>
</gene>
<dbReference type="RefSeq" id="XP_005709862.1">
    <property type="nucleotide sequence ID" value="XM_005709805.1"/>
</dbReference>
<evidence type="ECO:0000313" key="2">
    <source>
        <dbReference type="EMBL" id="CDF39568.1"/>
    </source>
</evidence>
<sequence>MVAVVVSREDGGDFVAAVALLSRIGGRAGRIDETCWDGIVEREARGRDTAEAEESISEGGRAASGWCRNCHP</sequence>
<proteinExistence type="predicted"/>
<dbReference type="Proteomes" id="UP000012073">
    <property type="component" value="Unassembled WGS sequence"/>
</dbReference>
<accession>R7QP78</accession>
<dbReference type="KEGG" id="ccp:CHC_T00006653001"/>